<sequence>MSKDNVYIFDLDDTLFPTATIRKDVGLPLLNKLKEINYSERYFEKSMIEVIYNDCWKNSFVELIDKYNLPNVFINGLHRAYKELEVTHKLKLYKDAEIIKELNEDKYLVTTGYEKLQKSKVQSLGIESYFKEIFVNDSIEKFKLGKLFFFNKIFKKYNIKPDSFIVIGDNVNSEIKAGNKLSFTTVLIDRNTLVEDSLANFNISSLEEILFLNNAYE</sequence>
<dbReference type="EMBL" id="BAAAGG010000002">
    <property type="protein sequence ID" value="GAA0751568.1"/>
    <property type="molecule type" value="Genomic_DNA"/>
</dbReference>
<dbReference type="InterPro" id="IPR023214">
    <property type="entry name" value="HAD_sf"/>
</dbReference>
<evidence type="ECO:0000256" key="1">
    <source>
        <dbReference type="ARBA" id="ARBA00022723"/>
    </source>
</evidence>
<dbReference type="InterPro" id="IPR036412">
    <property type="entry name" value="HAD-like_sf"/>
</dbReference>
<dbReference type="InterPro" id="IPR041492">
    <property type="entry name" value="HAD_2"/>
</dbReference>
<organism evidence="4 5">
    <name type="scientific">Psychroflexus lacisalsi</name>
    <dbReference type="NCBI Taxonomy" id="503928"/>
    <lineage>
        <taxon>Bacteria</taxon>
        <taxon>Pseudomonadati</taxon>
        <taxon>Bacteroidota</taxon>
        <taxon>Flavobacteriia</taxon>
        <taxon>Flavobacteriales</taxon>
        <taxon>Flavobacteriaceae</taxon>
        <taxon>Psychroflexus</taxon>
    </lineage>
</organism>
<proteinExistence type="predicted"/>
<dbReference type="PANTHER" id="PTHR46470">
    <property type="entry name" value="N-ACYLNEURAMINATE-9-PHOSPHATASE"/>
    <property type="match status" value="1"/>
</dbReference>
<accession>A0ABN1K0V3</accession>
<comment type="caution">
    <text evidence="4">The sequence shown here is derived from an EMBL/GenBank/DDBJ whole genome shotgun (WGS) entry which is preliminary data.</text>
</comment>
<dbReference type="GO" id="GO:0016787">
    <property type="term" value="F:hydrolase activity"/>
    <property type="evidence" value="ECO:0007669"/>
    <property type="project" value="UniProtKB-KW"/>
</dbReference>
<evidence type="ECO:0000313" key="5">
    <source>
        <dbReference type="Proteomes" id="UP001500185"/>
    </source>
</evidence>
<dbReference type="SUPFAM" id="SSF56784">
    <property type="entry name" value="HAD-like"/>
    <property type="match status" value="1"/>
</dbReference>
<dbReference type="SFLD" id="SFLDG01129">
    <property type="entry name" value="C1.5:_HAD__Beta-PGM__Phosphata"/>
    <property type="match status" value="1"/>
</dbReference>
<protein>
    <submittedName>
        <fullName evidence="4">HAD family hydrolase</fullName>
    </submittedName>
</protein>
<evidence type="ECO:0000256" key="2">
    <source>
        <dbReference type="ARBA" id="ARBA00022801"/>
    </source>
</evidence>
<dbReference type="SFLD" id="SFLDS00003">
    <property type="entry name" value="Haloacid_Dehalogenase"/>
    <property type="match status" value="1"/>
</dbReference>
<keyword evidence="3" id="KW-0460">Magnesium</keyword>
<evidence type="ECO:0000313" key="4">
    <source>
        <dbReference type="EMBL" id="GAA0751568.1"/>
    </source>
</evidence>
<name>A0ABN1K0V3_9FLAO</name>
<dbReference type="InterPro" id="IPR051400">
    <property type="entry name" value="HAD-like_hydrolase"/>
</dbReference>
<gene>
    <name evidence="4" type="ORF">GCM10009433_01740</name>
</gene>
<dbReference type="Gene3D" id="1.10.150.520">
    <property type="match status" value="1"/>
</dbReference>
<dbReference type="Proteomes" id="UP001500185">
    <property type="component" value="Unassembled WGS sequence"/>
</dbReference>
<dbReference type="Pfam" id="PF13419">
    <property type="entry name" value="HAD_2"/>
    <property type="match status" value="1"/>
</dbReference>
<keyword evidence="5" id="KW-1185">Reference proteome</keyword>
<dbReference type="Gene3D" id="3.40.50.1000">
    <property type="entry name" value="HAD superfamily/HAD-like"/>
    <property type="match status" value="1"/>
</dbReference>
<keyword evidence="1" id="KW-0479">Metal-binding</keyword>
<keyword evidence="2 4" id="KW-0378">Hydrolase</keyword>
<dbReference type="RefSeq" id="WP_224455132.1">
    <property type="nucleotide sequence ID" value="NZ_BAAAGG010000002.1"/>
</dbReference>
<evidence type="ECO:0000256" key="3">
    <source>
        <dbReference type="ARBA" id="ARBA00022842"/>
    </source>
</evidence>
<reference evidence="4 5" key="1">
    <citation type="journal article" date="2019" name="Int. J. Syst. Evol. Microbiol.">
        <title>The Global Catalogue of Microorganisms (GCM) 10K type strain sequencing project: providing services to taxonomists for standard genome sequencing and annotation.</title>
        <authorList>
            <consortium name="The Broad Institute Genomics Platform"/>
            <consortium name="The Broad Institute Genome Sequencing Center for Infectious Disease"/>
            <person name="Wu L."/>
            <person name="Ma J."/>
        </authorList>
    </citation>
    <scope>NUCLEOTIDE SEQUENCE [LARGE SCALE GENOMIC DNA]</scope>
    <source>
        <strain evidence="4 5">JCM 16231</strain>
    </source>
</reference>
<dbReference type="PANTHER" id="PTHR46470:SF2">
    <property type="entry name" value="GLYCERALDEHYDE 3-PHOSPHATE PHOSPHATASE"/>
    <property type="match status" value="1"/>
</dbReference>